<organism evidence="1 2">
    <name type="scientific">Colletotrichum chlorophyti</name>
    <dbReference type="NCBI Taxonomy" id="708187"/>
    <lineage>
        <taxon>Eukaryota</taxon>
        <taxon>Fungi</taxon>
        <taxon>Dikarya</taxon>
        <taxon>Ascomycota</taxon>
        <taxon>Pezizomycotina</taxon>
        <taxon>Sordariomycetes</taxon>
        <taxon>Hypocreomycetidae</taxon>
        <taxon>Glomerellales</taxon>
        <taxon>Glomerellaceae</taxon>
        <taxon>Colletotrichum</taxon>
    </lineage>
</organism>
<gene>
    <name evidence="1" type="ORF">CCHL11_06201</name>
</gene>
<dbReference type="AlphaFoldDB" id="A0A1Q8RTP6"/>
<name>A0A1Q8RTP6_9PEZI</name>
<comment type="caution">
    <text evidence="1">The sequence shown here is derived from an EMBL/GenBank/DDBJ whole genome shotgun (WGS) entry which is preliminary data.</text>
</comment>
<dbReference type="OrthoDB" id="5343383at2759"/>
<dbReference type="STRING" id="708187.A0A1Q8RTP6"/>
<proteinExistence type="predicted"/>
<accession>A0A1Q8RTP6</accession>
<dbReference type="Proteomes" id="UP000186583">
    <property type="component" value="Unassembled WGS sequence"/>
</dbReference>
<evidence type="ECO:0000313" key="2">
    <source>
        <dbReference type="Proteomes" id="UP000186583"/>
    </source>
</evidence>
<evidence type="ECO:0000313" key="1">
    <source>
        <dbReference type="EMBL" id="OLN87543.1"/>
    </source>
</evidence>
<protein>
    <submittedName>
        <fullName evidence="1">Uncharacterized protein</fullName>
    </submittedName>
</protein>
<dbReference type="EMBL" id="MPGH01000091">
    <property type="protein sequence ID" value="OLN87543.1"/>
    <property type="molecule type" value="Genomic_DNA"/>
</dbReference>
<reference evidence="1 2" key="1">
    <citation type="submission" date="2016-11" db="EMBL/GenBank/DDBJ databases">
        <title>Draft Genome Assembly of Colletotrichum chlorophyti a pathogen of herbaceous plants.</title>
        <authorList>
            <person name="Gan P."/>
            <person name="Narusaka M."/>
            <person name="Tsushima A."/>
            <person name="Narusaka Y."/>
            <person name="Takano Y."/>
            <person name="Shirasu K."/>
        </authorList>
    </citation>
    <scope>NUCLEOTIDE SEQUENCE [LARGE SCALE GENOMIC DNA]</scope>
    <source>
        <strain evidence="1 2">NTL11</strain>
    </source>
</reference>
<keyword evidence="2" id="KW-1185">Reference proteome</keyword>
<sequence>MPDLEEITYSRAATIAAISSYYDFLTKMYLNESKVIHPPSGGWPSIVNADPDALRTLGKSDEVLQLLAHLPYIRSPRNWHNDAEAAPECILAEWQDLIAYLSPGSVTGGEDMRIASEGATFASLAPSHVFGLGFGGRDNAVMVLDTKLGIIHWEDCPARIEWGNWKEQALYEPDDDVPEEEAHWRYSAAAWAIPDFFEVLKDQFRTLNWIPISPYTVRSAASCGGPQEEGMASTLQDIYHEHGWPDLATYRKAECLEAVKKVLLERYPDSVCIRR</sequence>